<proteinExistence type="predicted"/>
<protein>
    <submittedName>
        <fullName evidence="2">Uncharacterized protein</fullName>
    </submittedName>
</protein>
<sequence length="539" mass="57647">MFRGPGRAFATAHAHDDAVLACLGALWDPELATFTCHCSGPVCLAPFGIIWVLGCAASHVPAVYCSSWADVLPKFFIGNSSTLLQPVIASREPAVALVDTLESLLLARACLTASGLAPLSWPELLAAPPSQVVDEFSFCSVLRELDPSAAVAARIFAAGPTSPELSLAPSHFRVLLLWRLRLPLPLTAAYCRRRRRQDAFGDHLAACPAQELASRQGEGFGRSGHKAREADETQQAKQQDPKVRAGDGDIIRGWKAEKQKPFLAFSVRRSLVRDCDNLLLIKASSIGCSYARESLSRYGAAAIAVARRRRKLRRGPGKRLVPVARSKRASANTRAKQALRRFGADWGKAGRVLGGSGADSGQVPVRVPGRQPLGPEAASFLRRLAFARPSANEATDEAATQIGAARTRVMRLAKRGGWAAHRPVRESIDKVRPEGLLGPTLAAVVAGHTPTTGSMGIGSRNSQLHGLRFIRTGPSNILGLGMEADGQMGSSRLLTSLAGSGTGFRACRSPESQKDPRVKLTLALARIQDMAKGRTPQVR</sequence>
<comment type="caution">
    <text evidence="2">The sequence shown here is derived from an EMBL/GenBank/DDBJ whole genome shotgun (WGS) entry which is preliminary data.</text>
</comment>
<reference evidence="2 3" key="1">
    <citation type="submission" date="2016-02" db="EMBL/GenBank/DDBJ databases">
        <title>Genome analysis of coral dinoflagellate symbionts highlights evolutionary adaptations to a symbiotic lifestyle.</title>
        <authorList>
            <person name="Aranda M."/>
            <person name="Li Y."/>
            <person name="Liew Y.J."/>
            <person name="Baumgarten S."/>
            <person name="Simakov O."/>
            <person name="Wilson M."/>
            <person name="Piel J."/>
            <person name="Ashoor H."/>
            <person name="Bougouffa S."/>
            <person name="Bajic V.B."/>
            <person name="Ryu T."/>
            <person name="Ravasi T."/>
            <person name="Bayer T."/>
            <person name="Micklem G."/>
            <person name="Kim H."/>
            <person name="Bhak J."/>
            <person name="Lajeunesse T.C."/>
            <person name="Voolstra C.R."/>
        </authorList>
    </citation>
    <scope>NUCLEOTIDE SEQUENCE [LARGE SCALE GENOMIC DNA]</scope>
    <source>
        <strain evidence="2 3">CCMP2467</strain>
    </source>
</reference>
<dbReference type="EMBL" id="LSRX01000901">
    <property type="protein sequence ID" value="OLP86757.1"/>
    <property type="molecule type" value="Genomic_DNA"/>
</dbReference>
<keyword evidence="3" id="KW-1185">Reference proteome</keyword>
<name>A0A1Q9CV30_SYMMI</name>
<dbReference type="Proteomes" id="UP000186817">
    <property type="component" value="Unassembled WGS sequence"/>
</dbReference>
<organism evidence="2 3">
    <name type="scientific">Symbiodinium microadriaticum</name>
    <name type="common">Dinoflagellate</name>
    <name type="synonym">Zooxanthella microadriatica</name>
    <dbReference type="NCBI Taxonomy" id="2951"/>
    <lineage>
        <taxon>Eukaryota</taxon>
        <taxon>Sar</taxon>
        <taxon>Alveolata</taxon>
        <taxon>Dinophyceae</taxon>
        <taxon>Suessiales</taxon>
        <taxon>Symbiodiniaceae</taxon>
        <taxon>Symbiodinium</taxon>
    </lineage>
</organism>
<evidence type="ECO:0000313" key="2">
    <source>
        <dbReference type="EMBL" id="OLP86757.1"/>
    </source>
</evidence>
<dbReference type="AlphaFoldDB" id="A0A1Q9CV30"/>
<evidence type="ECO:0000256" key="1">
    <source>
        <dbReference type="SAM" id="MobiDB-lite"/>
    </source>
</evidence>
<accession>A0A1Q9CV30</accession>
<dbReference type="OrthoDB" id="10607500at2759"/>
<feature type="region of interest" description="Disordered" evidence="1">
    <location>
        <begin position="215"/>
        <end position="245"/>
    </location>
</feature>
<evidence type="ECO:0000313" key="3">
    <source>
        <dbReference type="Proteomes" id="UP000186817"/>
    </source>
</evidence>
<gene>
    <name evidence="2" type="ORF">AK812_SmicGene32115</name>
</gene>